<organism evidence="3 4">
    <name type="scientific">Branchiostoma belcheri</name>
    <name type="common">Amphioxus</name>
    <dbReference type="NCBI Taxonomy" id="7741"/>
    <lineage>
        <taxon>Eukaryota</taxon>
        <taxon>Metazoa</taxon>
        <taxon>Chordata</taxon>
        <taxon>Cephalochordata</taxon>
        <taxon>Leptocardii</taxon>
        <taxon>Amphioxiformes</taxon>
        <taxon>Branchiostomatidae</taxon>
        <taxon>Branchiostoma</taxon>
    </lineage>
</organism>
<dbReference type="GeneID" id="109472077"/>
<dbReference type="RefSeq" id="XP_019627209.1">
    <property type="nucleotide sequence ID" value="XM_019771650.1"/>
</dbReference>
<keyword evidence="3" id="KW-1185">Reference proteome</keyword>
<dbReference type="Proteomes" id="UP000515135">
    <property type="component" value="Unplaced"/>
</dbReference>
<reference evidence="4" key="1">
    <citation type="submission" date="2025-08" db="UniProtKB">
        <authorList>
            <consortium name="RefSeq"/>
        </authorList>
    </citation>
    <scope>IDENTIFICATION</scope>
    <source>
        <tissue evidence="4">Gonad</tissue>
    </source>
</reference>
<protein>
    <submittedName>
        <fullName evidence="4">Protein bfr2-like</fullName>
    </submittedName>
</protein>
<evidence type="ECO:0000313" key="4">
    <source>
        <dbReference type="RefSeq" id="XP_019627209.1"/>
    </source>
</evidence>
<accession>A0A6P4YZU0</accession>
<feature type="compositionally biased region" description="Acidic residues" evidence="1">
    <location>
        <begin position="206"/>
        <end position="218"/>
    </location>
</feature>
<gene>
    <name evidence="4" type="primary">LOC109472077</name>
</gene>
<evidence type="ECO:0000256" key="1">
    <source>
        <dbReference type="SAM" id="MobiDB-lite"/>
    </source>
</evidence>
<feature type="compositionally biased region" description="Acidic residues" evidence="1">
    <location>
        <begin position="224"/>
        <end position="265"/>
    </location>
</feature>
<sequence>MSYLTYILLVITAIGLVDAESGLNAKQKSLITILAESRRVKWDAGEEYAIGELMRDVAEGVDPDKEDEEMKLGVERFADQVEKLSDEERGKVMKVFRQNLGKDETQTLFQDASSLAKEEDKKLNALKKDLGLQVDERKAFKELISDVIKGSDAEGEVETEKLSMAKAEEKVEKLTEDDKNRLRAMLASRYGEEQVKRIFNTAETIEKEEEDKDQDLVENTEKEEVPEDLTNQEDGDLIGPEEEDLIGQEEEDLTNQDEDNQANQQ</sequence>
<dbReference type="AlphaFoldDB" id="A0A6P4YZU0"/>
<dbReference type="OrthoDB" id="9977309at2759"/>
<feature type="region of interest" description="Disordered" evidence="1">
    <location>
        <begin position="202"/>
        <end position="265"/>
    </location>
</feature>
<evidence type="ECO:0000256" key="2">
    <source>
        <dbReference type="SAM" id="SignalP"/>
    </source>
</evidence>
<evidence type="ECO:0000313" key="3">
    <source>
        <dbReference type="Proteomes" id="UP000515135"/>
    </source>
</evidence>
<feature type="chain" id="PRO_5028192105" evidence="2">
    <location>
        <begin position="20"/>
        <end position="265"/>
    </location>
</feature>
<feature type="signal peptide" evidence="2">
    <location>
        <begin position="1"/>
        <end position="19"/>
    </location>
</feature>
<proteinExistence type="predicted"/>
<name>A0A6P4YZU0_BRABE</name>
<keyword evidence="2" id="KW-0732">Signal</keyword>
<dbReference type="KEGG" id="bbel:109472077"/>